<evidence type="ECO:0000256" key="8">
    <source>
        <dbReference type="RuleBase" id="RU363032"/>
    </source>
</evidence>
<evidence type="ECO:0000256" key="1">
    <source>
        <dbReference type="ARBA" id="ARBA00004651"/>
    </source>
</evidence>
<feature type="transmembrane region" description="Helical" evidence="8">
    <location>
        <begin position="139"/>
        <end position="162"/>
    </location>
</feature>
<feature type="transmembrane region" description="Helical" evidence="8">
    <location>
        <begin position="183"/>
        <end position="204"/>
    </location>
</feature>
<evidence type="ECO:0000256" key="4">
    <source>
        <dbReference type="ARBA" id="ARBA00022475"/>
    </source>
</evidence>
<dbReference type="GO" id="GO:0055085">
    <property type="term" value="P:transmembrane transport"/>
    <property type="evidence" value="ECO:0007669"/>
    <property type="project" value="InterPro"/>
</dbReference>
<dbReference type="CDD" id="cd06261">
    <property type="entry name" value="TM_PBP2"/>
    <property type="match status" value="1"/>
</dbReference>
<evidence type="ECO:0000313" key="10">
    <source>
        <dbReference type="EMBL" id="GAL18890.1"/>
    </source>
</evidence>
<sequence>MVISEVPRAFRQPVSLKLTTNALLAVWVVVASFPLVWIAVMSFKLPMDSFANNPLQVLMGFETLQSAGGLSTFQVMLWASFAYIVFKAPGKYGAKLVSYLSSRSDMPRPQWVSYSYAVGVYLLALAGGAFVVIPTVNFLATFALGSIPFIGGLVEPIIGFTWQHYQSVWIDNGFYNQFTNSMIVTAGVVCISLSIGTLAGYALSRTNSNLAFWLLIIALILRALPHSVLVAGYLPAFINSSEILAPLWESAWTGWLFGLFSDTAPTLYGKPMAIIIVLVAINQPFTIWMLRSFFQNIPQDLDEAAMVDGCTRFEAFRRAVLPVAWPGIITAGLFSFLLGYNDFLVTSLLLDAQSQTMVPAISQYFNRETTMTDQVEAVAAAVSITAPLFLLVIVFQKQIVSGLTQGAVKG</sequence>
<keyword evidence="3 8" id="KW-0813">Transport</keyword>
<dbReference type="InterPro" id="IPR035906">
    <property type="entry name" value="MetI-like_sf"/>
</dbReference>
<keyword evidence="4" id="KW-1003">Cell membrane</keyword>
<dbReference type="GO" id="GO:0005886">
    <property type="term" value="C:plasma membrane"/>
    <property type="evidence" value="ECO:0007669"/>
    <property type="project" value="UniProtKB-SubCell"/>
</dbReference>
<dbReference type="PANTHER" id="PTHR32243:SF18">
    <property type="entry name" value="INNER MEMBRANE ABC TRANSPORTER PERMEASE PROTEIN YCJP"/>
    <property type="match status" value="1"/>
</dbReference>
<evidence type="ECO:0000256" key="2">
    <source>
        <dbReference type="ARBA" id="ARBA00009047"/>
    </source>
</evidence>
<dbReference type="PROSITE" id="PS50928">
    <property type="entry name" value="ABC_TM1"/>
    <property type="match status" value="1"/>
</dbReference>
<dbReference type="InterPro" id="IPR000515">
    <property type="entry name" value="MetI-like"/>
</dbReference>
<dbReference type="Gene3D" id="1.10.3720.10">
    <property type="entry name" value="MetI-like"/>
    <property type="match status" value="1"/>
</dbReference>
<protein>
    <submittedName>
        <fullName evidence="10">Various polyols ABC transporter permease component 2</fullName>
    </submittedName>
</protein>
<comment type="caution">
    <text evidence="10">The sequence shown here is derived from an EMBL/GenBank/DDBJ whole genome shotgun (WGS) entry which is preliminary data.</text>
</comment>
<proteinExistence type="inferred from homology"/>
<keyword evidence="11" id="KW-1185">Reference proteome</keyword>
<dbReference type="PANTHER" id="PTHR32243">
    <property type="entry name" value="MALTOSE TRANSPORT SYSTEM PERMEASE-RELATED"/>
    <property type="match status" value="1"/>
</dbReference>
<feature type="transmembrane region" description="Helical" evidence="8">
    <location>
        <begin position="111"/>
        <end position="133"/>
    </location>
</feature>
<feature type="transmembrane region" description="Helical" evidence="8">
    <location>
        <begin position="319"/>
        <end position="340"/>
    </location>
</feature>
<dbReference type="AlphaFoldDB" id="A0A090RTZ1"/>
<keyword evidence="7 8" id="KW-0472">Membrane</keyword>
<keyword evidence="6 8" id="KW-1133">Transmembrane helix</keyword>
<keyword evidence="5 8" id="KW-0812">Transmembrane</keyword>
<dbReference type="OrthoDB" id="9794684at2"/>
<reference evidence="10 11" key="1">
    <citation type="submission" date="2014-09" db="EMBL/GenBank/DDBJ databases">
        <title>Vibrio maritimus JCM 19235. (C45) whole genome shotgun sequence.</title>
        <authorList>
            <person name="Sawabe T."/>
            <person name="Meirelles P."/>
            <person name="Nakanishi M."/>
            <person name="Sayaka M."/>
            <person name="Hattori M."/>
            <person name="Ohkuma M."/>
        </authorList>
    </citation>
    <scope>NUCLEOTIDE SEQUENCE [LARGE SCALE GENOMIC DNA]</scope>
    <source>
        <strain evidence="11">JCM19235</strain>
    </source>
</reference>
<dbReference type="InterPro" id="IPR050901">
    <property type="entry name" value="BP-dep_ABC_trans_perm"/>
</dbReference>
<gene>
    <name evidence="10" type="ORF">JCM19235_2313</name>
</gene>
<accession>A0A090RTZ1</accession>
<organism evidence="10 11">
    <name type="scientific">Vibrio maritimus</name>
    <dbReference type="NCBI Taxonomy" id="990268"/>
    <lineage>
        <taxon>Bacteria</taxon>
        <taxon>Pseudomonadati</taxon>
        <taxon>Pseudomonadota</taxon>
        <taxon>Gammaproteobacteria</taxon>
        <taxon>Vibrionales</taxon>
        <taxon>Vibrionaceae</taxon>
        <taxon>Vibrio</taxon>
    </lineage>
</organism>
<feature type="transmembrane region" description="Helical" evidence="8">
    <location>
        <begin position="272"/>
        <end position="290"/>
    </location>
</feature>
<feature type="transmembrane region" description="Helical" evidence="8">
    <location>
        <begin position="210"/>
        <end position="231"/>
    </location>
</feature>
<evidence type="ECO:0000256" key="5">
    <source>
        <dbReference type="ARBA" id="ARBA00022692"/>
    </source>
</evidence>
<feature type="transmembrane region" description="Helical" evidence="8">
    <location>
        <begin position="21"/>
        <end position="43"/>
    </location>
</feature>
<comment type="subcellular location">
    <subcellularLocation>
        <location evidence="1 8">Cell membrane</location>
        <topology evidence="1 8">Multi-pass membrane protein</topology>
    </subcellularLocation>
</comment>
<feature type="domain" description="ABC transmembrane type-1" evidence="9">
    <location>
        <begin position="178"/>
        <end position="395"/>
    </location>
</feature>
<dbReference type="Proteomes" id="UP000029228">
    <property type="component" value="Unassembled WGS sequence"/>
</dbReference>
<evidence type="ECO:0000259" key="9">
    <source>
        <dbReference type="PROSITE" id="PS50928"/>
    </source>
</evidence>
<evidence type="ECO:0000256" key="7">
    <source>
        <dbReference type="ARBA" id="ARBA00023136"/>
    </source>
</evidence>
<comment type="similarity">
    <text evidence="2">Belongs to the binding-protein-dependent transport system permease family. MalFG subfamily.</text>
</comment>
<evidence type="ECO:0000313" key="11">
    <source>
        <dbReference type="Proteomes" id="UP000029228"/>
    </source>
</evidence>
<dbReference type="SUPFAM" id="SSF161098">
    <property type="entry name" value="MetI-like"/>
    <property type="match status" value="1"/>
</dbReference>
<feature type="transmembrane region" description="Helical" evidence="8">
    <location>
        <begin position="377"/>
        <end position="395"/>
    </location>
</feature>
<name>A0A090RTZ1_9VIBR</name>
<dbReference type="Pfam" id="PF00528">
    <property type="entry name" value="BPD_transp_1"/>
    <property type="match status" value="1"/>
</dbReference>
<evidence type="ECO:0000256" key="3">
    <source>
        <dbReference type="ARBA" id="ARBA00022448"/>
    </source>
</evidence>
<dbReference type="EMBL" id="BBMR01000003">
    <property type="protein sequence ID" value="GAL18890.1"/>
    <property type="molecule type" value="Genomic_DNA"/>
</dbReference>
<dbReference type="STRING" id="990268.JCM19235_2313"/>
<evidence type="ECO:0000256" key="6">
    <source>
        <dbReference type="ARBA" id="ARBA00022989"/>
    </source>
</evidence>